<evidence type="ECO:0000313" key="2">
    <source>
        <dbReference type="EMBL" id="UZD21348.1"/>
    </source>
</evidence>
<accession>A0ABY6MCW6</accession>
<dbReference type="Pfam" id="PF02661">
    <property type="entry name" value="Fic"/>
    <property type="match status" value="1"/>
</dbReference>
<dbReference type="InterPro" id="IPR036597">
    <property type="entry name" value="Fido-like_dom_sf"/>
</dbReference>
<proteinExistence type="predicted"/>
<keyword evidence="3" id="KW-1185">Reference proteome</keyword>
<dbReference type="Pfam" id="PF13784">
    <property type="entry name" value="Fic_N"/>
    <property type="match status" value="1"/>
</dbReference>
<dbReference type="PIRSF" id="PIRSF038925">
    <property type="entry name" value="AMP-prot_trans"/>
    <property type="match status" value="1"/>
</dbReference>
<feature type="domain" description="Fido" evidence="1">
    <location>
        <begin position="126"/>
        <end position="276"/>
    </location>
</feature>
<protein>
    <submittedName>
        <fullName evidence="2">Fic family protein</fullName>
    </submittedName>
</protein>
<dbReference type="InterPro" id="IPR025758">
    <property type="entry name" value="Fic/DOC_N"/>
</dbReference>
<gene>
    <name evidence="2" type="ORF">OM944_11800</name>
</gene>
<dbReference type="PROSITE" id="PS51459">
    <property type="entry name" value="FIDO"/>
    <property type="match status" value="1"/>
</dbReference>
<dbReference type="SUPFAM" id="SSF140931">
    <property type="entry name" value="Fic-like"/>
    <property type="match status" value="1"/>
</dbReference>
<dbReference type="EMBL" id="CP110226">
    <property type="protein sequence ID" value="UZD21348.1"/>
    <property type="molecule type" value="Genomic_DNA"/>
</dbReference>
<dbReference type="InterPro" id="IPR003812">
    <property type="entry name" value="Fido"/>
</dbReference>
<dbReference type="Proteomes" id="UP001163156">
    <property type="component" value="Chromosome"/>
</dbReference>
<dbReference type="PANTHER" id="PTHR13504:SF38">
    <property type="entry name" value="FIDO DOMAIN-CONTAINING PROTEIN"/>
    <property type="match status" value="1"/>
</dbReference>
<reference evidence="2" key="1">
    <citation type="submission" date="2022-10" db="EMBL/GenBank/DDBJ databases">
        <title>Algoriphagus sp. a novel bacteria isolate from halophytes salicornia europaea.</title>
        <authorList>
            <person name="Peng Y."/>
            <person name="Jiang L."/>
            <person name="Lee J."/>
        </authorList>
    </citation>
    <scope>NUCLEOTIDE SEQUENCE</scope>
    <source>
        <strain evidence="2">TR-M5</strain>
    </source>
</reference>
<evidence type="ECO:0000259" key="1">
    <source>
        <dbReference type="PROSITE" id="PS51459"/>
    </source>
</evidence>
<dbReference type="PANTHER" id="PTHR13504">
    <property type="entry name" value="FIDO DOMAIN-CONTAINING PROTEIN DDB_G0283145"/>
    <property type="match status" value="1"/>
</dbReference>
<sequence length="381" mass="43669">MPRIEKFESGHFETAFQYKYFVPNKVDVDWFWDSPLLNKLLEKAAIKLGELNSYARMVPNIDLFIQLHVAKEAVVSSKIEGTQTRIEEALLPIEDIQPERRDDWQEVNNYINALNAAISQLERLPLSSRLLRNTHELLMQGVRGENKQPGEFRQSQNWIGGSSLADAVFIPPQHLLIPELMSDLEQFLHNEEVFVPDLIKIAIAHYQFETIHPFLDGNGRVGRLLITLFLVSKGILDKPLLYLSMFFEKNRSLYYDKLSAVRTKNDLLNWVSFFLIGIDETASKAVSTLSHVLLLKEQKEQLIDAEFGRRSSSAKVLLNGLFHEPTITVEKAVALTGLSFKAANDLVQLMREKGILTEQTGQSRNRIFVFEEYLQAFEYGE</sequence>
<dbReference type="RefSeq" id="WP_264807821.1">
    <property type="nucleotide sequence ID" value="NZ_CP110226.1"/>
</dbReference>
<name>A0ABY6MCW6_9BACT</name>
<dbReference type="Gene3D" id="1.10.3290.10">
    <property type="entry name" value="Fido-like domain"/>
    <property type="match status" value="1"/>
</dbReference>
<evidence type="ECO:0000313" key="3">
    <source>
        <dbReference type="Proteomes" id="UP001163156"/>
    </source>
</evidence>
<dbReference type="InterPro" id="IPR040198">
    <property type="entry name" value="Fido_containing"/>
</dbReference>
<organism evidence="2 3">
    <name type="scientific">Algoriphagus halophytocola</name>
    <dbReference type="NCBI Taxonomy" id="2991499"/>
    <lineage>
        <taxon>Bacteria</taxon>
        <taxon>Pseudomonadati</taxon>
        <taxon>Bacteroidota</taxon>
        <taxon>Cytophagia</taxon>
        <taxon>Cytophagales</taxon>
        <taxon>Cyclobacteriaceae</taxon>
        <taxon>Algoriphagus</taxon>
    </lineage>
</organism>
<dbReference type="InterPro" id="IPR026287">
    <property type="entry name" value="SoFic-like"/>
</dbReference>